<feature type="chain" id="PRO_5041988398" description="L-ascorbate oxidase" evidence="15">
    <location>
        <begin position="32"/>
        <end position="576"/>
    </location>
</feature>
<dbReference type="EC" id="1.10.3.3" evidence="5"/>
<dbReference type="PANTHER" id="PTHR11709">
    <property type="entry name" value="MULTI-COPPER OXIDASE"/>
    <property type="match status" value="1"/>
</dbReference>
<evidence type="ECO:0000259" key="16">
    <source>
        <dbReference type="Pfam" id="PF00394"/>
    </source>
</evidence>
<comment type="subcellular location">
    <subcellularLocation>
        <location evidence="2">Secreted</location>
    </subcellularLocation>
</comment>
<evidence type="ECO:0000256" key="14">
    <source>
        <dbReference type="ARBA" id="ARBA00048908"/>
    </source>
</evidence>
<dbReference type="Pfam" id="PF07732">
    <property type="entry name" value="Cu-oxidase_3"/>
    <property type="match status" value="1"/>
</dbReference>
<evidence type="ECO:0000256" key="1">
    <source>
        <dbReference type="ARBA" id="ARBA00001935"/>
    </source>
</evidence>
<dbReference type="InterPro" id="IPR011706">
    <property type="entry name" value="Cu-oxidase_C"/>
</dbReference>
<evidence type="ECO:0000259" key="18">
    <source>
        <dbReference type="Pfam" id="PF07732"/>
    </source>
</evidence>
<dbReference type="EMBL" id="JAUIZM010000001">
    <property type="protein sequence ID" value="KAK1403739.1"/>
    <property type="molecule type" value="Genomic_DNA"/>
</dbReference>
<keyword evidence="20" id="KW-1185">Reference proteome</keyword>
<name>A0AAD8JHV4_9APIA</name>
<evidence type="ECO:0000256" key="4">
    <source>
        <dbReference type="ARBA" id="ARBA00011473"/>
    </source>
</evidence>
<evidence type="ECO:0000259" key="17">
    <source>
        <dbReference type="Pfam" id="PF07731"/>
    </source>
</evidence>
<evidence type="ECO:0000256" key="8">
    <source>
        <dbReference type="ARBA" id="ARBA00022723"/>
    </source>
</evidence>
<keyword evidence="12" id="KW-1015">Disulfide bond</keyword>
<dbReference type="FunFam" id="2.60.40.420:FF:000045">
    <property type="entry name" value="Laccase 2"/>
    <property type="match status" value="1"/>
</dbReference>
<evidence type="ECO:0000256" key="11">
    <source>
        <dbReference type="ARBA" id="ARBA00023008"/>
    </source>
</evidence>
<keyword evidence="13" id="KW-0325">Glycoprotein</keyword>
<evidence type="ECO:0000313" key="20">
    <source>
        <dbReference type="Proteomes" id="UP001237642"/>
    </source>
</evidence>
<comment type="caution">
    <text evidence="19">The sequence shown here is derived from an EMBL/GenBank/DDBJ whole genome shotgun (WGS) entry which is preliminary data.</text>
</comment>
<protein>
    <recommendedName>
        <fullName evidence="6">L-ascorbate oxidase</fullName>
        <ecNumber evidence="5">1.10.3.3</ecNumber>
    </recommendedName>
</protein>
<dbReference type="NCBIfam" id="TIGR03388">
    <property type="entry name" value="ascorbase"/>
    <property type="match status" value="1"/>
</dbReference>
<comment type="subunit">
    <text evidence="4">Dimer.</text>
</comment>
<feature type="domain" description="Plastocyanin-like" evidence="18">
    <location>
        <begin position="41"/>
        <end position="152"/>
    </location>
</feature>
<feature type="signal peptide" evidence="15">
    <location>
        <begin position="1"/>
        <end position="31"/>
    </location>
</feature>
<dbReference type="Proteomes" id="UP001237642">
    <property type="component" value="Unassembled WGS sequence"/>
</dbReference>
<evidence type="ECO:0000256" key="2">
    <source>
        <dbReference type="ARBA" id="ARBA00004613"/>
    </source>
</evidence>
<dbReference type="PROSITE" id="PS00080">
    <property type="entry name" value="MULTICOPPER_OXIDASE2"/>
    <property type="match status" value="1"/>
</dbReference>
<dbReference type="InterPro" id="IPR011707">
    <property type="entry name" value="Cu-oxidase-like_N"/>
</dbReference>
<dbReference type="InterPro" id="IPR034267">
    <property type="entry name" value="CuRO_3_AAO"/>
</dbReference>
<evidence type="ECO:0000256" key="13">
    <source>
        <dbReference type="ARBA" id="ARBA00023180"/>
    </source>
</evidence>
<dbReference type="SUPFAM" id="SSF49503">
    <property type="entry name" value="Cupredoxins"/>
    <property type="match status" value="3"/>
</dbReference>
<feature type="domain" description="Plastocyanin-like" evidence="16">
    <location>
        <begin position="168"/>
        <end position="326"/>
    </location>
</feature>
<dbReference type="InterPro" id="IPR045087">
    <property type="entry name" value="Cu-oxidase_fam"/>
</dbReference>
<keyword evidence="15" id="KW-0732">Signal</keyword>
<dbReference type="InterPro" id="IPR002355">
    <property type="entry name" value="Cu_oxidase_Cu_BS"/>
</dbReference>
<proteinExistence type="inferred from homology"/>
<comment type="cofactor">
    <cofactor evidence="1">
        <name>Cu cation</name>
        <dbReference type="ChEBI" id="CHEBI:23378"/>
    </cofactor>
</comment>
<dbReference type="PANTHER" id="PTHR11709:SF218">
    <property type="entry name" value="L-ASCORBATE OXIDASE"/>
    <property type="match status" value="1"/>
</dbReference>
<evidence type="ECO:0000313" key="19">
    <source>
        <dbReference type="EMBL" id="KAK1403739.1"/>
    </source>
</evidence>
<dbReference type="InterPro" id="IPR001117">
    <property type="entry name" value="Cu-oxidase_2nd"/>
</dbReference>
<evidence type="ECO:0000256" key="12">
    <source>
        <dbReference type="ARBA" id="ARBA00023157"/>
    </source>
</evidence>
<evidence type="ECO:0000256" key="15">
    <source>
        <dbReference type="SAM" id="SignalP"/>
    </source>
</evidence>
<dbReference type="GO" id="GO:0005576">
    <property type="term" value="C:extracellular region"/>
    <property type="evidence" value="ECO:0007669"/>
    <property type="project" value="UniProtKB-SubCell"/>
</dbReference>
<reference evidence="19" key="2">
    <citation type="submission" date="2023-05" db="EMBL/GenBank/DDBJ databases">
        <authorList>
            <person name="Schelkunov M.I."/>
        </authorList>
    </citation>
    <scope>NUCLEOTIDE SEQUENCE</scope>
    <source>
        <strain evidence="19">Hsosn_3</strain>
        <tissue evidence="19">Leaf</tissue>
    </source>
</reference>
<evidence type="ECO:0000256" key="9">
    <source>
        <dbReference type="ARBA" id="ARBA00022737"/>
    </source>
</evidence>
<accession>A0AAD8JHV4</accession>
<dbReference type="Pfam" id="PF07731">
    <property type="entry name" value="Cu-oxidase_2"/>
    <property type="match status" value="1"/>
</dbReference>
<keyword evidence="10" id="KW-0560">Oxidoreductase</keyword>
<evidence type="ECO:0000256" key="6">
    <source>
        <dbReference type="ARBA" id="ARBA00022095"/>
    </source>
</evidence>
<keyword evidence="11" id="KW-0186">Copper</keyword>
<comment type="catalytic activity">
    <reaction evidence="14">
        <text>4 L-ascorbate + O2 = 4 monodehydro-L-ascorbate radical + 2 H2O</text>
        <dbReference type="Rhea" id="RHEA:30243"/>
        <dbReference type="ChEBI" id="CHEBI:15377"/>
        <dbReference type="ChEBI" id="CHEBI:15379"/>
        <dbReference type="ChEBI" id="CHEBI:38290"/>
        <dbReference type="ChEBI" id="CHEBI:59513"/>
        <dbReference type="EC" id="1.10.3.3"/>
    </reaction>
</comment>
<dbReference type="InterPro" id="IPR008972">
    <property type="entry name" value="Cupredoxin"/>
</dbReference>
<keyword evidence="9" id="KW-0677">Repeat</keyword>
<keyword evidence="7" id="KW-0964">Secreted</keyword>
<dbReference type="CDD" id="cd13893">
    <property type="entry name" value="CuRO_3_AAO"/>
    <property type="match status" value="1"/>
</dbReference>
<gene>
    <name evidence="19" type="ORF">POM88_003344</name>
</gene>
<dbReference type="InterPro" id="IPR017760">
    <property type="entry name" value="L-ascorbate_oxidase_pln"/>
</dbReference>
<feature type="domain" description="Plastocyanin-like" evidence="17">
    <location>
        <begin position="432"/>
        <end position="553"/>
    </location>
</feature>
<organism evidence="19 20">
    <name type="scientific">Heracleum sosnowskyi</name>
    <dbReference type="NCBI Taxonomy" id="360622"/>
    <lineage>
        <taxon>Eukaryota</taxon>
        <taxon>Viridiplantae</taxon>
        <taxon>Streptophyta</taxon>
        <taxon>Embryophyta</taxon>
        <taxon>Tracheophyta</taxon>
        <taxon>Spermatophyta</taxon>
        <taxon>Magnoliopsida</taxon>
        <taxon>eudicotyledons</taxon>
        <taxon>Gunneridae</taxon>
        <taxon>Pentapetalae</taxon>
        <taxon>asterids</taxon>
        <taxon>campanulids</taxon>
        <taxon>Apiales</taxon>
        <taxon>Apiaceae</taxon>
        <taxon>Apioideae</taxon>
        <taxon>apioid superclade</taxon>
        <taxon>Tordylieae</taxon>
        <taxon>Tordyliinae</taxon>
        <taxon>Heracleum</taxon>
    </lineage>
</organism>
<dbReference type="AlphaFoldDB" id="A0AAD8JHV4"/>
<dbReference type="Gene3D" id="2.60.40.420">
    <property type="entry name" value="Cupredoxins - blue copper proteins"/>
    <property type="match status" value="3"/>
</dbReference>
<comment type="similarity">
    <text evidence="3">Belongs to the multicopper oxidase family.</text>
</comment>
<dbReference type="GO" id="GO:0008447">
    <property type="term" value="F:L-ascorbate oxidase activity"/>
    <property type="evidence" value="ECO:0007669"/>
    <property type="project" value="UniProtKB-EC"/>
</dbReference>
<evidence type="ECO:0000256" key="7">
    <source>
        <dbReference type="ARBA" id="ARBA00022525"/>
    </source>
</evidence>
<evidence type="ECO:0000256" key="10">
    <source>
        <dbReference type="ARBA" id="ARBA00023002"/>
    </source>
</evidence>
<dbReference type="GO" id="GO:0005507">
    <property type="term" value="F:copper ion binding"/>
    <property type="evidence" value="ECO:0007669"/>
    <property type="project" value="InterPro"/>
</dbReference>
<keyword evidence="8" id="KW-0479">Metal-binding</keyword>
<dbReference type="Pfam" id="PF00394">
    <property type="entry name" value="Cu-oxidase"/>
    <property type="match status" value="1"/>
</dbReference>
<sequence length="576" mass="64650">MTEFFKYRSLLIKLLTFCLFVSCTSIPSVEARIRRYKWEAKYEYKSPDCYKKLVITVNGRSPGPTIRATQGDTVIVELKNNLLTENVAIHWHGIRQIGTPWFDGSEGVTQCPILPGDTFTYEFVVDRAGTFMYHAHYGMQRDAGLYGSLRVALPDGNYEPFSYDYDRSIILTDWYHKSTYEQATGLSSIPFVWVGEPQSLLIQGKGRFNCSLPSAGNGVCNATNPECSPYVLTVVSGKTYRLRIGSLTSLSALSFEIEGHNLTVVEADGHFVEPFVVTRLFIYSGETYSVLVTANQDPSRNYWATSKVVSRNSTTPNGIAIFNYYPNHPKKSPPTIPPKGPIWNDVGPRLNQSLALKSHPNFIHPPSKTSDRVIILLNTQNRVNGNVRWSVNNVSYNHAHTPYLISLKENLQNSFDQTPPPDGSDTTNYDIFSVAPNVNGTTSNSIYRLQFNTTVDVILQNANSMNPNTSETHPWHLHGHDFWVLGHGKGKFNRSTDPQNYNLVNPIMKNTVPVHPYGWTALRFQANNPGAWAFHCHIESHFFLGMGIVFEEGIDKVGKLPSSIYGCGDTKSFLRP</sequence>
<evidence type="ECO:0000256" key="5">
    <source>
        <dbReference type="ARBA" id="ARBA00012301"/>
    </source>
</evidence>
<evidence type="ECO:0000256" key="3">
    <source>
        <dbReference type="ARBA" id="ARBA00010609"/>
    </source>
</evidence>
<reference evidence="19" key="1">
    <citation type="submission" date="2023-02" db="EMBL/GenBank/DDBJ databases">
        <title>Genome of toxic invasive species Heracleum sosnowskyi carries increased number of genes despite the absence of recent whole-genome duplications.</title>
        <authorList>
            <person name="Schelkunov M."/>
            <person name="Shtratnikova V."/>
            <person name="Makarenko M."/>
            <person name="Klepikova A."/>
            <person name="Omelchenko D."/>
            <person name="Novikova G."/>
            <person name="Obukhova E."/>
            <person name="Bogdanov V."/>
            <person name="Penin A."/>
            <person name="Logacheva M."/>
        </authorList>
    </citation>
    <scope>NUCLEOTIDE SEQUENCE</scope>
    <source>
        <strain evidence="19">Hsosn_3</strain>
        <tissue evidence="19">Leaf</tissue>
    </source>
</reference>